<dbReference type="AlphaFoldDB" id="A0A8J8GEK5"/>
<name>A0A8J8GEK5_9BACI</name>
<dbReference type="Proteomes" id="UP000625804">
    <property type="component" value="Unassembled WGS sequence"/>
</dbReference>
<keyword evidence="2" id="KW-1185">Reference proteome</keyword>
<evidence type="ECO:0000313" key="1">
    <source>
        <dbReference type="EMBL" id="NSL52444.1"/>
    </source>
</evidence>
<evidence type="ECO:0000313" key="2">
    <source>
        <dbReference type="Proteomes" id="UP000625804"/>
    </source>
</evidence>
<evidence type="ECO:0008006" key="3">
    <source>
        <dbReference type="Google" id="ProtNLM"/>
    </source>
</evidence>
<proteinExistence type="predicted"/>
<gene>
    <name evidence="1" type="ORF">HR057_11840</name>
</gene>
<dbReference type="PROSITE" id="PS51257">
    <property type="entry name" value="PROKAR_LIPOPROTEIN"/>
    <property type="match status" value="1"/>
</dbReference>
<accession>A0A8J8GEK5</accession>
<protein>
    <recommendedName>
        <fullName evidence="3">Lipoprotein</fullName>
    </recommendedName>
</protein>
<comment type="caution">
    <text evidence="1">The sequence shown here is derived from an EMBL/GenBank/DDBJ whole genome shotgun (WGS) entry which is preliminary data.</text>
</comment>
<dbReference type="RefSeq" id="WP_173731650.1">
    <property type="nucleotide sequence ID" value="NZ_JABTTE010000016.1"/>
</dbReference>
<organism evidence="1 2">
    <name type="scientific">Calidifontibacillus erzurumensis</name>
    <dbReference type="NCBI Taxonomy" id="2741433"/>
    <lineage>
        <taxon>Bacteria</taxon>
        <taxon>Bacillati</taxon>
        <taxon>Bacillota</taxon>
        <taxon>Bacilli</taxon>
        <taxon>Bacillales</taxon>
        <taxon>Bacillaceae</taxon>
        <taxon>Calidifontibacillus/Schinkia group</taxon>
        <taxon>Calidifontibacillus</taxon>
    </lineage>
</organism>
<reference evidence="1" key="1">
    <citation type="submission" date="2020-06" db="EMBL/GenBank/DDBJ databases">
        <title>A novel thermopfilic bacterium from Erzurum, Turkey.</title>
        <authorList>
            <person name="Adiguzel A."/>
            <person name="Ay H."/>
            <person name="Baltaci M.O."/>
        </authorList>
    </citation>
    <scope>NUCLEOTIDE SEQUENCE</scope>
    <source>
        <strain evidence="1">P2</strain>
    </source>
</reference>
<sequence>MASFIRFFKGRKNLLFITSILFLILTGCTSQEKPREIEYKPYTLAELAKQDFANVNKIEIVNGETGEEKTVEDVEQVKEFIRNMEDAYFKPDFDQQPRKGWEYFITFYEDRKKVFEFYTNYIDNIYFKPDEKVMAAVEQLFNSK</sequence>
<dbReference type="EMBL" id="JABTTE010000016">
    <property type="protein sequence ID" value="NSL52444.1"/>
    <property type="molecule type" value="Genomic_DNA"/>
</dbReference>